<evidence type="ECO:0000313" key="2">
    <source>
        <dbReference type="Proteomes" id="UP000726105"/>
    </source>
</evidence>
<gene>
    <name evidence="1" type="ORF">IPI13_14045</name>
</gene>
<name>A0A935ILA6_9MICO</name>
<dbReference type="InterPro" id="IPR036388">
    <property type="entry name" value="WH-like_DNA-bd_sf"/>
</dbReference>
<proteinExistence type="predicted"/>
<dbReference type="SUPFAM" id="SSF46785">
    <property type="entry name" value="Winged helix' DNA-binding domain"/>
    <property type="match status" value="1"/>
</dbReference>
<dbReference type="InterPro" id="IPR036390">
    <property type="entry name" value="WH_DNA-bd_sf"/>
</dbReference>
<dbReference type="InterPro" id="IPR011991">
    <property type="entry name" value="ArsR-like_HTH"/>
</dbReference>
<organism evidence="1 2">
    <name type="scientific">Candidatus Phosphoribacter hodrii</name>
    <dbReference type="NCBI Taxonomy" id="2953743"/>
    <lineage>
        <taxon>Bacteria</taxon>
        <taxon>Bacillati</taxon>
        <taxon>Actinomycetota</taxon>
        <taxon>Actinomycetes</taxon>
        <taxon>Micrococcales</taxon>
        <taxon>Dermatophilaceae</taxon>
        <taxon>Candidatus Phosphoribacter</taxon>
    </lineage>
</organism>
<dbReference type="CDD" id="cd00090">
    <property type="entry name" value="HTH_ARSR"/>
    <property type="match status" value="1"/>
</dbReference>
<reference evidence="1 2" key="1">
    <citation type="submission" date="2020-10" db="EMBL/GenBank/DDBJ databases">
        <title>Connecting structure to function with the recovery of over 1000 high-quality activated sludge metagenome-assembled genomes encoding full-length rRNA genes using long-read sequencing.</title>
        <authorList>
            <person name="Singleton C.M."/>
            <person name="Petriglieri F."/>
            <person name="Kristensen J.M."/>
            <person name="Kirkegaard R.H."/>
            <person name="Michaelsen T.Y."/>
            <person name="Andersen M.H."/>
            <person name="Karst S.M."/>
            <person name="Dueholm M.S."/>
            <person name="Nielsen P.H."/>
            <person name="Albertsen M."/>
        </authorList>
    </citation>
    <scope>NUCLEOTIDE SEQUENCE [LARGE SCALE GENOMIC DNA]</scope>
    <source>
        <strain evidence="1">Ega_18-Q3-R5-49_MAXAC.001</strain>
    </source>
</reference>
<accession>A0A935ILA6</accession>
<dbReference type="Gene3D" id="1.10.10.10">
    <property type="entry name" value="Winged helix-like DNA-binding domain superfamily/Winged helix DNA-binding domain"/>
    <property type="match status" value="1"/>
</dbReference>
<dbReference type="Proteomes" id="UP000726105">
    <property type="component" value="Unassembled WGS sequence"/>
</dbReference>
<comment type="caution">
    <text evidence="1">The sequence shown here is derived from an EMBL/GenBank/DDBJ whole genome shotgun (WGS) entry which is preliminary data.</text>
</comment>
<evidence type="ECO:0000313" key="1">
    <source>
        <dbReference type="EMBL" id="MBK7274230.1"/>
    </source>
</evidence>
<sequence length="227" mass="24058">MTDLAATVEGIGALAEPVRRALYDFVVASRGPVGREEAAEAVGVPVHTAKFHLDRLADDGLLDVEFQRRTGRTGPGAGRPAKLYRRSTQEFAVSLPPRHYDLAGRILADAVEQAAAGVPLDGALRAAAERAAYRVVETVPTDGDRLPQVLTGLGYEPREEEAGLRLVNCPFHSMAAEHTALVCGVNRDFVQGVLDALGRGDVQARLTPTPGQCCVTVVPTTDVGARA</sequence>
<dbReference type="AlphaFoldDB" id="A0A935ILA6"/>
<protein>
    <submittedName>
        <fullName evidence="1">Helix-turn-helix domain-containing protein</fullName>
    </submittedName>
</protein>
<dbReference type="Pfam" id="PF12840">
    <property type="entry name" value="HTH_20"/>
    <property type="match status" value="1"/>
</dbReference>
<dbReference type="EMBL" id="JADJIB010000005">
    <property type="protein sequence ID" value="MBK7274230.1"/>
    <property type="molecule type" value="Genomic_DNA"/>
</dbReference>